<dbReference type="GO" id="GO:0005737">
    <property type="term" value="C:cytoplasm"/>
    <property type="evidence" value="ECO:0007669"/>
    <property type="project" value="UniProtKB-SubCell"/>
</dbReference>
<dbReference type="SUPFAM" id="SSF75553">
    <property type="entry name" value="Smc hinge domain"/>
    <property type="match status" value="1"/>
</dbReference>
<dbReference type="HAMAP" id="MF_01894">
    <property type="entry name" value="Smc_prok"/>
    <property type="match status" value="1"/>
</dbReference>
<feature type="coiled-coil region" evidence="6">
    <location>
        <begin position="590"/>
        <end position="645"/>
    </location>
</feature>
<evidence type="ECO:0000256" key="4">
    <source>
        <dbReference type="ARBA" id="ARBA00023054"/>
    </source>
</evidence>
<dbReference type="GO" id="GO:0005694">
    <property type="term" value="C:chromosome"/>
    <property type="evidence" value="ECO:0007669"/>
    <property type="project" value="InterPro"/>
</dbReference>
<organism evidence="8 9">
    <name type="scientific">Candidatus Magasanikbacteria bacterium GW2011_GWA2_37_8</name>
    <dbReference type="NCBI Taxonomy" id="1619036"/>
    <lineage>
        <taxon>Bacteria</taxon>
        <taxon>Candidatus Magasanikiibacteriota</taxon>
    </lineage>
</organism>
<dbReference type="GO" id="GO:0007059">
    <property type="term" value="P:chromosome segregation"/>
    <property type="evidence" value="ECO:0007669"/>
    <property type="project" value="UniProtKB-UniRule"/>
</dbReference>
<feature type="coiled-coil region" evidence="6">
    <location>
        <begin position="342"/>
        <end position="376"/>
    </location>
</feature>
<reference evidence="8 9" key="1">
    <citation type="journal article" date="2015" name="Nature">
        <title>rRNA introns, odd ribosomes, and small enigmatic genomes across a large radiation of phyla.</title>
        <authorList>
            <person name="Brown C.T."/>
            <person name="Hug L.A."/>
            <person name="Thomas B.C."/>
            <person name="Sharon I."/>
            <person name="Castelle C.J."/>
            <person name="Singh A."/>
            <person name="Wilkins M.J."/>
            <person name="Williams K.H."/>
            <person name="Banfield J.F."/>
        </authorList>
    </citation>
    <scope>NUCLEOTIDE SEQUENCE [LARGE SCALE GENOMIC DNA]</scope>
</reference>
<protein>
    <recommendedName>
        <fullName evidence="6">Chromosome partition protein Smc</fullName>
    </recommendedName>
</protein>
<dbReference type="GO" id="GO:0030261">
    <property type="term" value="P:chromosome condensation"/>
    <property type="evidence" value="ECO:0007669"/>
    <property type="project" value="InterPro"/>
</dbReference>
<dbReference type="GO" id="GO:0005524">
    <property type="term" value="F:ATP binding"/>
    <property type="evidence" value="ECO:0007669"/>
    <property type="project" value="UniProtKB-UniRule"/>
</dbReference>
<dbReference type="GO" id="GO:0007062">
    <property type="term" value="P:sister chromatid cohesion"/>
    <property type="evidence" value="ECO:0007669"/>
    <property type="project" value="InterPro"/>
</dbReference>
<dbReference type="GO" id="GO:0016887">
    <property type="term" value="F:ATP hydrolysis activity"/>
    <property type="evidence" value="ECO:0007669"/>
    <property type="project" value="InterPro"/>
</dbReference>
<dbReference type="InterPro" id="IPR027417">
    <property type="entry name" value="P-loop_NTPase"/>
</dbReference>
<dbReference type="InterPro" id="IPR003395">
    <property type="entry name" value="RecF/RecN/SMC_N"/>
</dbReference>
<keyword evidence="5 6" id="KW-0238">DNA-binding</keyword>
<feature type="domain" description="SMC hinge" evidence="7">
    <location>
        <begin position="421"/>
        <end position="539"/>
    </location>
</feature>
<dbReference type="GO" id="GO:0006260">
    <property type="term" value="P:DNA replication"/>
    <property type="evidence" value="ECO:0007669"/>
    <property type="project" value="UniProtKB-UniRule"/>
</dbReference>
<dbReference type="PANTHER" id="PTHR43977">
    <property type="entry name" value="STRUCTURAL MAINTENANCE OF CHROMOSOMES PROTEIN 3"/>
    <property type="match status" value="1"/>
</dbReference>
<dbReference type="AlphaFoldDB" id="A0A0G0HPU4"/>
<dbReference type="EMBL" id="LBTN01000015">
    <property type="protein sequence ID" value="KKQ40615.1"/>
    <property type="molecule type" value="Genomic_DNA"/>
</dbReference>
<dbReference type="GO" id="GO:0003677">
    <property type="term" value="F:DNA binding"/>
    <property type="evidence" value="ECO:0007669"/>
    <property type="project" value="UniProtKB-UniRule"/>
</dbReference>
<dbReference type="Gene3D" id="1.20.1060.20">
    <property type="match status" value="1"/>
</dbReference>
<comment type="domain">
    <text evidence="6">Contains large globular domains required for ATP hydrolysis at each terminus and a third globular domain forming a flexible hinge near the middle of the molecule. These domains are separated by coiled-coil structures.</text>
</comment>
<gene>
    <name evidence="6" type="primary">smc</name>
    <name evidence="8" type="ORF">US58_C0015G0008</name>
</gene>
<keyword evidence="2 6" id="KW-0547">Nucleotide-binding</keyword>
<dbReference type="Proteomes" id="UP000034333">
    <property type="component" value="Unassembled WGS sequence"/>
</dbReference>
<dbReference type="InterPro" id="IPR036277">
    <property type="entry name" value="SMC_hinge_sf"/>
</dbReference>
<dbReference type="PIRSF" id="PIRSF005719">
    <property type="entry name" value="SMC"/>
    <property type="match status" value="1"/>
</dbReference>
<evidence type="ECO:0000256" key="2">
    <source>
        <dbReference type="ARBA" id="ARBA00022741"/>
    </source>
</evidence>
<evidence type="ECO:0000256" key="6">
    <source>
        <dbReference type="HAMAP-Rule" id="MF_01894"/>
    </source>
</evidence>
<feature type="coiled-coil region" evidence="6">
    <location>
        <begin position="240"/>
        <end position="267"/>
    </location>
</feature>
<proteinExistence type="inferred from homology"/>
<keyword evidence="4 6" id="KW-0175">Coiled coil</keyword>
<dbReference type="InterPro" id="IPR011890">
    <property type="entry name" value="SMC_prok"/>
</dbReference>
<dbReference type="PATRIC" id="fig|1619036.3.peg.490"/>
<dbReference type="Gene3D" id="3.40.50.300">
    <property type="entry name" value="P-loop containing nucleotide triphosphate hydrolases"/>
    <property type="match status" value="2"/>
</dbReference>
<dbReference type="InterPro" id="IPR024704">
    <property type="entry name" value="SMC"/>
</dbReference>
<sequence length="1034" mass="116591">MYLKRLEIQGFKSFANKIVLDFLPPQSGRFSITAVVGPNGSGKSNVVDAIRWVMGEQSIKNLRGKKSEDVIFAGSENKGALGACEVTMILDNADNRAELDYPEIVITRRLYRSGEGEYLINNNPVRLLDVHLLLAKAQFGQHSHSIISQGTIDRLLTVNQAERKEFLDEASGIKEFQIKQHQAALKLNRTRENMEQAERLLAEVEPHLKILARQVKKLEKRQEVELSLREFQEKYYATLHKRNQDEINEINRQLEGVETNYRSAFNELSVAQTELAELAKAESRQEVFTALQVKHQVASKEKNDIERNLAILEGRLTSGYHEAGKGNIGWLENKIKEIKFSREQLTVQIQSATSELSRYQEQFNLVQKKINDLSVEKTEKSVQLSRMRSALMQNQSEQNFFQFSGLSAVKALLEARENWGGKIFGLVAELGEVEETYRVALDVAAGANLSSLVVENDETGKRAIEYLRTHKLGVATFLPLNKIQPRVLYSESESILHEEGVLGLALNLIKYPAQFTNIFAYIFGDTIIVKDLVAAQRVGIGRARMVTLEGDVVEKRGVLRGGFRKTQGLSFASQLMLSGIERARDFEAQINLEEQNLITVDKQLDNAKSELAKLEMEVKMGENKINLQNTEEQNFSRELAGLEKELQLSQISPSEYSKVLADLNKEKEVLLKSLTIAAEKLIKFDAEISEFNQKEEDKKQRVFALQEKMQFKQNEVNNILTIRNELKISLAKIETKQEDLREEAQNDMGVALESVLERNPMVAPIEELNNLAQEIQKLKYQLSLIGGIDEEVTAEFTTTKERYDFLEGQLVDLRSATADLEKMVMELDELMKKKRAVAFKKIQKEFERYFKILFSGGSAKLEEIYGESETEETEEVVATSPENTNNLTIQQFNNENLIESNDSSNVEQKKAKKEKILTGIDIIANPPGKKIKNINALSGGERTLTSIALICAILNCNPSPFVILDEVEAALDEANTLRFANIMGELSAKSQFVVITHNRVTMHSADALYGVTMSGDGVSKLLSVKLNEAEKVNK</sequence>
<evidence type="ECO:0000256" key="3">
    <source>
        <dbReference type="ARBA" id="ARBA00022840"/>
    </source>
</evidence>
<comment type="similarity">
    <text evidence="6">Belongs to the SMC family.</text>
</comment>
<comment type="caution">
    <text evidence="8">The sequence shown here is derived from an EMBL/GenBank/DDBJ whole genome shotgun (WGS) entry which is preliminary data.</text>
</comment>
<dbReference type="Pfam" id="PF02463">
    <property type="entry name" value="SMC_N"/>
    <property type="match status" value="1"/>
</dbReference>
<evidence type="ECO:0000256" key="1">
    <source>
        <dbReference type="ARBA" id="ARBA00022490"/>
    </source>
</evidence>
<comment type="subunit">
    <text evidence="6">Homodimer.</text>
</comment>
<dbReference type="Gene3D" id="3.30.70.1620">
    <property type="match status" value="1"/>
</dbReference>
<evidence type="ECO:0000256" key="5">
    <source>
        <dbReference type="ARBA" id="ARBA00023125"/>
    </source>
</evidence>
<keyword evidence="3 6" id="KW-0067">ATP-binding</keyword>
<dbReference type="STRING" id="1619036.US58_C0015G0008"/>
<dbReference type="SUPFAM" id="SSF52540">
    <property type="entry name" value="P-loop containing nucleoside triphosphate hydrolases"/>
    <property type="match status" value="1"/>
</dbReference>
<accession>A0A0G0HPU4</accession>
<evidence type="ECO:0000313" key="9">
    <source>
        <dbReference type="Proteomes" id="UP000034333"/>
    </source>
</evidence>
<comment type="subcellular location">
    <subcellularLocation>
        <location evidence="6">Cytoplasm</location>
    </subcellularLocation>
</comment>
<comment type="function">
    <text evidence="6">Required for chromosome condensation and partitioning.</text>
</comment>
<evidence type="ECO:0000259" key="7">
    <source>
        <dbReference type="SMART" id="SM00968"/>
    </source>
</evidence>
<evidence type="ECO:0000313" key="8">
    <source>
        <dbReference type="EMBL" id="KKQ40615.1"/>
    </source>
</evidence>
<keyword evidence="1 6" id="KW-0963">Cytoplasm</keyword>
<dbReference type="Pfam" id="PF06470">
    <property type="entry name" value="SMC_hinge"/>
    <property type="match status" value="1"/>
</dbReference>
<feature type="binding site" evidence="6">
    <location>
        <begin position="38"/>
        <end position="45"/>
    </location>
    <ligand>
        <name>ATP</name>
        <dbReference type="ChEBI" id="CHEBI:30616"/>
    </ligand>
</feature>
<dbReference type="SMART" id="SM00968">
    <property type="entry name" value="SMC_hinge"/>
    <property type="match status" value="1"/>
</dbReference>
<dbReference type="InterPro" id="IPR010935">
    <property type="entry name" value="SMC_hinge"/>
</dbReference>
<name>A0A0G0HPU4_9BACT</name>